<dbReference type="AlphaFoldDB" id="A0A6J4E6L1"/>
<accession>A0A6J4E6L1</accession>
<evidence type="ECO:0000313" key="3">
    <source>
        <dbReference type="EMBL" id="GJN56248.1"/>
    </source>
</evidence>
<dbReference type="RefSeq" id="WP_173179557.1">
    <property type="nucleotide sequence ID" value="NZ_AP023189.1"/>
</dbReference>
<keyword evidence="1" id="KW-0732">Signal</keyword>
<dbReference type="KEGG" id="ptw:TUM18999_34610"/>
<evidence type="ECO:0000313" key="2">
    <source>
        <dbReference type="EMBL" id="BCG25270.1"/>
    </source>
</evidence>
<reference evidence="2 4" key="1">
    <citation type="submission" date="2020-05" db="EMBL/GenBank/DDBJ databases">
        <title>Characterization of novel class B3 metallo-beta-lactamase from novel Pseudomonas species.</title>
        <authorList>
            <person name="Yamada K."/>
            <person name="Aoki K."/>
            <person name="Ishii Y."/>
        </authorList>
    </citation>
    <scope>NUCLEOTIDE SEQUENCE [LARGE SCALE GENOMIC DNA]</scope>
    <source>
        <strain evidence="2 4">TUM18999</strain>
        <strain evidence="3 5">TUM20286</strain>
    </source>
</reference>
<dbReference type="Proteomes" id="UP001054892">
    <property type="component" value="Unassembled WGS sequence"/>
</dbReference>
<feature type="chain" id="PRO_5026958196" evidence="1">
    <location>
        <begin position="26"/>
        <end position="185"/>
    </location>
</feature>
<proteinExistence type="predicted"/>
<organism evidence="2 4">
    <name type="scientific">Pseudomonas tohonis</name>
    <dbReference type="NCBI Taxonomy" id="2725477"/>
    <lineage>
        <taxon>Bacteria</taxon>
        <taxon>Pseudomonadati</taxon>
        <taxon>Pseudomonadota</taxon>
        <taxon>Gammaproteobacteria</taxon>
        <taxon>Pseudomonadales</taxon>
        <taxon>Pseudomonadaceae</taxon>
        <taxon>Pseudomonas</taxon>
    </lineage>
</organism>
<protein>
    <submittedName>
        <fullName evidence="2">Uncharacterized protein</fullName>
    </submittedName>
</protein>
<evidence type="ECO:0000256" key="1">
    <source>
        <dbReference type="SAM" id="SignalP"/>
    </source>
</evidence>
<evidence type="ECO:0000313" key="4">
    <source>
        <dbReference type="Proteomes" id="UP000509383"/>
    </source>
</evidence>
<sequence>MRRFERIRQAACVVLLSLLSSVALGDTEEGIEDYIRLQEQHIAKEIENIPSLVERYASTPGCSYAMDPKNVVPYTLDRHVHVALYALDIGCSGGSQMQATQIAVVTYGSYDRLFISPELSRIANRPPKIVDRIYVENGALRYEGRKPSGDDALCCPSGIVRGTLKFDGSMWTFVDDAEPGESRSE</sequence>
<dbReference type="EMBL" id="BQKM01000029">
    <property type="protein sequence ID" value="GJN56248.1"/>
    <property type="molecule type" value="Genomic_DNA"/>
</dbReference>
<keyword evidence="5" id="KW-1185">Reference proteome</keyword>
<dbReference type="Proteomes" id="UP000509383">
    <property type="component" value="Chromosome"/>
</dbReference>
<name>A0A6J4E6L1_9PSED</name>
<evidence type="ECO:0000313" key="5">
    <source>
        <dbReference type="Proteomes" id="UP001054892"/>
    </source>
</evidence>
<dbReference type="EMBL" id="AP023189">
    <property type="protein sequence ID" value="BCG25270.1"/>
    <property type="molecule type" value="Genomic_DNA"/>
</dbReference>
<feature type="signal peptide" evidence="1">
    <location>
        <begin position="1"/>
        <end position="25"/>
    </location>
</feature>
<gene>
    <name evidence="2" type="ORF">TUM18999_34610</name>
    <name evidence="3" type="ORF">TUM20286_60000</name>
</gene>